<gene>
    <name evidence="3" type="ORF">RCL2_001148600</name>
    <name evidence="2" type="ORF">RclHR1_31920001</name>
</gene>
<proteinExistence type="predicted"/>
<dbReference type="Gene3D" id="2.60.120.920">
    <property type="match status" value="1"/>
</dbReference>
<dbReference type="GO" id="GO:0030246">
    <property type="term" value="F:carbohydrate binding"/>
    <property type="evidence" value="ECO:0007669"/>
    <property type="project" value="UniProtKB-KW"/>
</dbReference>
<dbReference type="EMBL" id="BLAL01000080">
    <property type="protein sequence ID" value="GES84366.1"/>
    <property type="molecule type" value="Genomic_DNA"/>
</dbReference>
<dbReference type="Pfam" id="PF00622">
    <property type="entry name" value="SPRY"/>
    <property type="match status" value="1"/>
</dbReference>
<organism evidence="2 4">
    <name type="scientific">Rhizophagus clarus</name>
    <dbReference type="NCBI Taxonomy" id="94130"/>
    <lineage>
        <taxon>Eukaryota</taxon>
        <taxon>Fungi</taxon>
        <taxon>Fungi incertae sedis</taxon>
        <taxon>Mucoromycota</taxon>
        <taxon>Glomeromycotina</taxon>
        <taxon>Glomeromycetes</taxon>
        <taxon>Glomerales</taxon>
        <taxon>Glomeraceae</taxon>
        <taxon>Rhizophagus</taxon>
    </lineage>
</organism>
<reference evidence="2 4" key="1">
    <citation type="submission" date="2017-11" db="EMBL/GenBank/DDBJ databases">
        <title>The genome of Rhizophagus clarus HR1 reveals common genetic basis of auxotrophy among arbuscular mycorrhizal fungi.</title>
        <authorList>
            <person name="Kobayashi Y."/>
        </authorList>
    </citation>
    <scope>NUCLEOTIDE SEQUENCE [LARGE SCALE GENOMIC DNA]</scope>
    <source>
        <strain evidence="2 4">HR1</strain>
    </source>
</reference>
<dbReference type="Proteomes" id="UP000247702">
    <property type="component" value="Unassembled WGS sequence"/>
</dbReference>
<reference evidence="3" key="2">
    <citation type="submission" date="2019-10" db="EMBL/GenBank/DDBJ databases">
        <title>Conservation and host-specific expression of non-tandemly repeated heterogenous ribosome RNA gene in arbuscular mycorrhizal fungi.</title>
        <authorList>
            <person name="Maeda T."/>
            <person name="Kobayashi Y."/>
            <person name="Nakagawa T."/>
            <person name="Ezawa T."/>
            <person name="Yamaguchi K."/>
            <person name="Bino T."/>
            <person name="Nishimoto Y."/>
            <person name="Shigenobu S."/>
            <person name="Kawaguchi M."/>
        </authorList>
    </citation>
    <scope>NUCLEOTIDE SEQUENCE</scope>
    <source>
        <strain evidence="3">HR1</strain>
    </source>
</reference>
<sequence>MTILKITDPYNTNITIGLATKPNPCFRIPGLNLYSINYHSINGKKFNNNNIGIEYRPEWKVEDIISCGYYSDSSEVFFTRNGDFLGEAFTGIKHIWFPIISANDSYVIKINFRNNPDNKFKYKEAIDYDFDKPILLSRRRRFKKN</sequence>
<evidence type="ECO:0000313" key="3">
    <source>
        <dbReference type="EMBL" id="GES84366.1"/>
    </source>
</evidence>
<dbReference type="InterPro" id="IPR013320">
    <property type="entry name" value="ConA-like_dom_sf"/>
</dbReference>
<dbReference type="EMBL" id="BEXD01002438">
    <property type="protein sequence ID" value="GBB98296.1"/>
    <property type="molecule type" value="Genomic_DNA"/>
</dbReference>
<dbReference type="AlphaFoldDB" id="A0A2Z6S1Y7"/>
<dbReference type="PROSITE" id="PS50188">
    <property type="entry name" value="B302_SPRY"/>
    <property type="match status" value="1"/>
</dbReference>
<feature type="domain" description="B30.2/SPRY" evidence="1">
    <location>
        <begin position="1"/>
        <end position="117"/>
    </location>
</feature>
<evidence type="ECO:0000313" key="4">
    <source>
        <dbReference type="Proteomes" id="UP000247702"/>
    </source>
</evidence>
<accession>A0A2Z6S1Y7</accession>
<dbReference type="SMART" id="SM00449">
    <property type="entry name" value="SPRY"/>
    <property type="match status" value="1"/>
</dbReference>
<evidence type="ECO:0000259" key="1">
    <source>
        <dbReference type="PROSITE" id="PS50188"/>
    </source>
</evidence>
<name>A0A2Z6S1Y7_9GLOM</name>
<dbReference type="Proteomes" id="UP000615446">
    <property type="component" value="Unassembled WGS sequence"/>
</dbReference>
<dbReference type="InterPro" id="IPR043136">
    <property type="entry name" value="B30.2/SPRY_sf"/>
</dbReference>
<keyword evidence="3" id="KW-0430">Lectin</keyword>
<dbReference type="InterPro" id="IPR044736">
    <property type="entry name" value="Gid1/RanBPM/SPLA_SPRY"/>
</dbReference>
<dbReference type="InterPro" id="IPR001870">
    <property type="entry name" value="B30.2/SPRY"/>
</dbReference>
<protein>
    <submittedName>
        <fullName evidence="3">Concanavalin A-like lectin/glucanase domain-containing protein</fullName>
    </submittedName>
</protein>
<dbReference type="SUPFAM" id="SSF49899">
    <property type="entry name" value="Concanavalin A-like lectins/glucanases"/>
    <property type="match status" value="1"/>
</dbReference>
<keyword evidence="4" id="KW-1185">Reference proteome</keyword>
<dbReference type="CDD" id="cd12885">
    <property type="entry name" value="SPRY_RanBP_like"/>
    <property type="match status" value="1"/>
</dbReference>
<evidence type="ECO:0000313" key="2">
    <source>
        <dbReference type="EMBL" id="GBB98296.1"/>
    </source>
</evidence>
<dbReference type="STRING" id="94130.A0A2Z6S1Y7"/>
<dbReference type="OrthoDB" id="258495at2759"/>
<dbReference type="InterPro" id="IPR003877">
    <property type="entry name" value="SPRY_dom"/>
</dbReference>
<comment type="caution">
    <text evidence="2">The sequence shown here is derived from an EMBL/GenBank/DDBJ whole genome shotgun (WGS) entry which is preliminary data.</text>
</comment>